<organism evidence="1 2">
    <name type="scientific">Zhengella mangrovi</name>
    <dbReference type="NCBI Taxonomy" id="1982044"/>
    <lineage>
        <taxon>Bacteria</taxon>
        <taxon>Pseudomonadati</taxon>
        <taxon>Pseudomonadota</taxon>
        <taxon>Alphaproteobacteria</taxon>
        <taxon>Hyphomicrobiales</taxon>
        <taxon>Notoacmeibacteraceae</taxon>
        <taxon>Zhengella</taxon>
    </lineage>
</organism>
<dbReference type="RefSeq" id="WP_099304748.1">
    <property type="nucleotide sequence ID" value="NZ_PDVP01000002.1"/>
</dbReference>
<dbReference type="InterPro" id="IPR016181">
    <property type="entry name" value="Acyl_CoA_acyltransferase"/>
</dbReference>
<dbReference type="Proteomes" id="UP000221168">
    <property type="component" value="Unassembled WGS sequence"/>
</dbReference>
<keyword evidence="2" id="KW-1185">Reference proteome</keyword>
<comment type="caution">
    <text evidence="1">The sequence shown here is derived from an EMBL/GenBank/DDBJ whole genome shotgun (WGS) entry which is preliminary data.</text>
</comment>
<protein>
    <recommendedName>
        <fullName evidence="3">N-acetyltransferase domain-containing protein</fullName>
    </recommendedName>
</protein>
<dbReference type="AlphaFoldDB" id="A0A2G1QRM0"/>
<evidence type="ECO:0000313" key="2">
    <source>
        <dbReference type="Proteomes" id="UP000221168"/>
    </source>
</evidence>
<evidence type="ECO:0000313" key="1">
    <source>
        <dbReference type="EMBL" id="PHP68155.1"/>
    </source>
</evidence>
<accession>A0A2G1QRM0</accession>
<gene>
    <name evidence="1" type="ORF">CSC94_05745</name>
</gene>
<dbReference type="OrthoDB" id="8984553at2"/>
<proteinExistence type="predicted"/>
<dbReference type="EMBL" id="PDVP01000002">
    <property type="protein sequence ID" value="PHP68155.1"/>
    <property type="molecule type" value="Genomic_DNA"/>
</dbReference>
<name>A0A2G1QRM0_9HYPH</name>
<dbReference type="Gene3D" id="3.40.630.30">
    <property type="match status" value="1"/>
</dbReference>
<reference evidence="1 2" key="1">
    <citation type="submission" date="2017-10" db="EMBL/GenBank/DDBJ databases">
        <title>Sedimentibacterium mangrovi gen. nov., sp. nov., a novel member of family Phyllobacteriacea isolated from mangrove sediment.</title>
        <authorList>
            <person name="Liao H."/>
            <person name="Tian Y."/>
        </authorList>
    </citation>
    <scope>NUCLEOTIDE SEQUENCE [LARGE SCALE GENOMIC DNA]</scope>
    <source>
        <strain evidence="1 2">X9-2-2</strain>
    </source>
</reference>
<evidence type="ECO:0008006" key="3">
    <source>
        <dbReference type="Google" id="ProtNLM"/>
    </source>
</evidence>
<sequence>MAGPVPSGGLSAAPSPRYRSRAAGEADAGAINALLGATPMGGGFALTLERAPDPLAGDFGLSSHHVMVLGEEVASGRLVGLCERSVRTAFVNGAPAALPYLGALRVAPGFRHRVRILRDGFEAVRRLGEQPGDLPFALTSIAADNTAALRLLTRGLAGLPAYRPAGDYVTFVLRARRQRPLAAIRQASAADLPAIAALLNRENARFQFAPAWSASALASLSDHGLKAEHFLVAGDGARLTGCIAAWDQSSRRQTVLRGYPRGLSMLRPLWNLAAPVTGLPGLPPAGSRLNQVALSHCAVAEGHCDLFLALVDAALGQAGDRGFDSGFIGLAAANPMADALKRRRRAIAYRTVLHTVHWPDQPAPALDGRPAQPEAALL</sequence>
<dbReference type="SUPFAM" id="SSF55729">
    <property type="entry name" value="Acyl-CoA N-acyltransferases (Nat)"/>
    <property type="match status" value="1"/>
</dbReference>